<sequence length="174" mass="20006">DKMADFTIKYNASPVGDEQTAEDTERAKQKDLTRTDVLNGYRDSLLDAGTAEEILYRLGYSAAESEYYLAREDYQRDSDERSFTTSNLHSGYVKGVFSFAEITDELGKLNLPAPMTEAFLKMWDIEKASRINKPTKSELVAFLRKEIIDKETWHTEMLGLGYPERYIDWYAQAV</sequence>
<dbReference type="AlphaFoldDB" id="X1GQT8"/>
<accession>X1GQT8</accession>
<gene>
    <name evidence="1" type="ORF">S03H2_12659</name>
</gene>
<proteinExistence type="predicted"/>
<feature type="non-terminal residue" evidence="1">
    <location>
        <position position="1"/>
    </location>
</feature>
<name>X1GQT8_9ZZZZ</name>
<organism evidence="1">
    <name type="scientific">marine sediment metagenome</name>
    <dbReference type="NCBI Taxonomy" id="412755"/>
    <lineage>
        <taxon>unclassified sequences</taxon>
        <taxon>metagenomes</taxon>
        <taxon>ecological metagenomes</taxon>
    </lineage>
</organism>
<comment type="caution">
    <text evidence="1">The sequence shown here is derived from an EMBL/GenBank/DDBJ whole genome shotgun (WGS) entry which is preliminary data.</text>
</comment>
<evidence type="ECO:0000313" key="1">
    <source>
        <dbReference type="EMBL" id="GAH47235.1"/>
    </source>
</evidence>
<protein>
    <submittedName>
        <fullName evidence="1">Uncharacterized protein</fullName>
    </submittedName>
</protein>
<reference evidence="1" key="1">
    <citation type="journal article" date="2014" name="Front. Microbiol.">
        <title>High frequency of phylogenetically diverse reductive dehalogenase-homologous genes in deep subseafloor sedimentary metagenomes.</title>
        <authorList>
            <person name="Kawai M."/>
            <person name="Futagami T."/>
            <person name="Toyoda A."/>
            <person name="Takaki Y."/>
            <person name="Nishi S."/>
            <person name="Hori S."/>
            <person name="Arai W."/>
            <person name="Tsubouchi T."/>
            <person name="Morono Y."/>
            <person name="Uchiyama I."/>
            <person name="Ito T."/>
            <person name="Fujiyama A."/>
            <person name="Inagaki F."/>
            <person name="Takami H."/>
        </authorList>
    </citation>
    <scope>NUCLEOTIDE SEQUENCE</scope>
    <source>
        <strain evidence="1">Expedition CK06-06</strain>
    </source>
</reference>
<dbReference type="EMBL" id="BARU01006434">
    <property type="protein sequence ID" value="GAH47235.1"/>
    <property type="molecule type" value="Genomic_DNA"/>
</dbReference>